<protein>
    <submittedName>
        <fullName evidence="2">Uncharacterized protein</fullName>
    </submittedName>
</protein>
<gene>
    <name evidence="2" type="ORF">FJR74_03060</name>
</gene>
<sequence length="855" mass="99390">MGNKNKNKLSKKLTIFGVSAFLAVSPAIMISCQKENQDYKENSLDYKTQALNSSLNFTNSNRFYSDEVEKHIKSQPSEFYEYEFAKNEYEKLLNKINQSNKVLKKEYETFSKAIDKYRKEIFNAYYKCKTLEIKNNSEEDKYKKAQKDILHAIKTEVEFLLKSKASEYQKYIKTEYDRYLEFLNESKKNIKNGITLPSDYEKTINNLKSSLKILDQKLQEIKTSLNESQLNQIEKLIDYMSNDYSKKYVDEWRLSFLFSSCLDEANKLKEKLMKNGSMNQNFFEMSKNEIEKNYLDIENILLKQKYDEYIQHLSYTPVKLIENKLDFIKKNITNLNLFYSPTLKKVILTNTNKPSEEDLNNEDLAILELTNNDIPRFSNLISPDSLLADGHLNNELKTIIQNDKLIIIFRIGFFNPKLKRKIVGGKTYYYEIFLTDESKLRNEAIRRIKYRKGKVDGLEWKLNSWDAQKYARENYIDFRNSYYVLRNKILKDEAIDFEGELNALKIKFTEINEAIKVAKAAEEKASQKAKRIQDRKEKLNTLLAKVNEAEAKQYANEKYSDFKSAYDNLLSQVEADSANQFDEEFSTLETKVSELNEAIQVAKAAEEKASQKAKRIQDKKDKLNTLLAKVNEAEAKQYANEKYSDFKSAYDNLLSQVEADSANQFEEEFSTLETKVSELNEAIKTAKDTEAAQKAKRIQDRKEKLNTLLAKVNEAEAKQYANEKYSDFKIAYDNLLSQVEADSANEFDQEFSTLETKVSELNEAIKTAKDTEAAQKAKRIQDRKEKLNTLLAKVNEAEAKQYANEKYSDFKIAYDNLLSQVEADSANEFDQEFSTLETKVSELNEAIKTAKDTEA</sequence>
<feature type="non-terminal residue" evidence="2">
    <location>
        <position position="855"/>
    </location>
</feature>
<feature type="coiled-coil region" evidence="1">
    <location>
        <begin position="826"/>
        <end position="853"/>
    </location>
</feature>
<keyword evidence="3" id="KW-1185">Reference proteome</keyword>
<evidence type="ECO:0000313" key="3">
    <source>
        <dbReference type="Proteomes" id="UP000316851"/>
    </source>
</evidence>
<proteinExistence type="predicted"/>
<reference evidence="2" key="1">
    <citation type="submission" date="2019-06" db="EMBL/GenBank/DDBJ databases">
        <title>Mycoplasma neophronis type strain whole genome sequence.</title>
        <authorList>
            <person name="Spergser J."/>
        </authorList>
    </citation>
    <scope>NUCLEOTIDE SEQUENCE [LARGE SCALE GENOMIC DNA]</scope>
    <source>
        <strain evidence="2">DSM 24097</strain>
    </source>
</reference>
<name>A0ABY2Z051_9BACT</name>
<feature type="coiled-coil region" evidence="1">
    <location>
        <begin position="82"/>
        <end position="148"/>
    </location>
</feature>
<evidence type="ECO:0000256" key="1">
    <source>
        <dbReference type="SAM" id="Coils"/>
    </source>
</evidence>
<feature type="coiled-coil region" evidence="1">
    <location>
        <begin position="487"/>
        <end position="552"/>
    </location>
</feature>
<comment type="caution">
    <text evidence="2">The sequence shown here is derived from an EMBL/GenBank/DDBJ whole genome shotgun (WGS) entry which is preliminary data.</text>
</comment>
<feature type="coiled-coil region" evidence="1">
    <location>
        <begin position="204"/>
        <end position="231"/>
    </location>
</feature>
<dbReference type="PROSITE" id="PS51257">
    <property type="entry name" value="PROKAR_LIPOPROTEIN"/>
    <property type="match status" value="1"/>
</dbReference>
<feature type="coiled-coil region" evidence="1">
    <location>
        <begin position="578"/>
        <end position="636"/>
    </location>
</feature>
<organism evidence="2 3">
    <name type="scientific">Metamycoplasma neophronis</name>
    <dbReference type="NCBI Taxonomy" id="872983"/>
    <lineage>
        <taxon>Bacteria</taxon>
        <taxon>Bacillati</taxon>
        <taxon>Mycoplasmatota</taxon>
        <taxon>Mycoplasmoidales</taxon>
        <taxon>Metamycoplasmataceae</taxon>
        <taxon>Metamycoplasma</taxon>
    </lineage>
</organism>
<evidence type="ECO:0000313" key="2">
    <source>
        <dbReference type="EMBL" id="TPR53134.1"/>
    </source>
</evidence>
<feature type="coiled-coil region" evidence="1">
    <location>
        <begin position="744"/>
        <end position="800"/>
    </location>
</feature>
<dbReference type="EMBL" id="VHHP01000016">
    <property type="protein sequence ID" value="TPR53134.1"/>
    <property type="molecule type" value="Genomic_DNA"/>
</dbReference>
<feature type="coiled-coil region" evidence="1">
    <location>
        <begin position="662"/>
        <end position="718"/>
    </location>
</feature>
<accession>A0ABY2Z051</accession>
<dbReference type="RefSeq" id="WP_140915060.1">
    <property type="nucleotide sequence ID" value="NZ_VHHP01000016.1"/>
</dbReference>
<dbReference type="Proteomes" id="UP000316851">
    <property type="component" value="Unassembled WGS sequence"/>
</dbReference>
<keyword evidence="1" id="KW-0175">Coiled coil</keyword>